<sequence>MDPLGNATRYAYDGKGNLASVTHPDGVPRLCVECYMAWKAKLPGKLFGDELSEALPDWGETTELMLSDQAQIPYPALVPDLTGSAKRSTLYSALFGAGGRDGGMVKCAGSGDKEWLEAECHAKYERDMFKCNALAKYMGGLAGLALCKQNAFADYQDCRGH</sequence>
<evidence type="ECO:0000313" key="1">
    <source>
        <dbReference type="EMBL" id="SIO42583.1"/>
    </source>
</evidence>
<dbReference type="Proteomes" id="UP000184693">
    <property type="component" value="Unassembled WGS sequence"/>
</dbReference>
<evidence type="ECO:0000313" key="2">
    <source>
        <dbReference type="Proteomes" id="UP000184693"/>
    </source>
</evidence>
<reference evidence="1 2" key="1">
    <citation type="submission" date="2016-11" db="EMBL/GenBank/DDBJ databases">
        <authorList>
            <person name="Jaros S."/>
            <person name="Januszkiewicz K."/>
            <person name="Wedrychowicz H."/>
        </authorList>
    </citation>
    <scope>NUCLEOTIDE SEQUENCE [LARGE SCALE GENOMIC DNA]</scope>
    <source>
        <strain evidence="1 2">GAS86</strain>
    </source>
</reference>
<protein>
    <submittedName>
        <fullName evidence="1">YD repeat-containing protein</fullName>
    </submittedName>
</protein>
<dbReference type="InterPro" id="IPR031325">
    <property type="entry name" value="RHS_repeat"/>
</dbReference>
<proteinExistence type="predicted"/>
<organism evidence="1 2">
    <name type="scientific">Paraburkholderia phenazinium</name>
    <dbReference type="NCBI Taxonomy" id="60549"/>
    <lineage>
        <taxon>Bacteria</taxon>
        <taxon>Pseudomonadati</taxon>
        <taxon>Pseudomonadota</taxon>
        <taxon>Betaproteobacteria</taxon>
        <taxon>Burkholderiales</taxon>
        <taxon>Burkholderiaceae</taxon>
        <taxon>Paraburkholderia</taxon>
    </lineage>
</organism>
<dbReference type="AlphaFoldDB" id="A0A1N6JEE2"/>
<dbReference type="EMBL" id="FSRM01000002">
    <property type="protein sequence ID" value="SIO42583.1"/>
    <property type="molecule type" value="Genomic_DNA"/>
</dbReference>
<dbReference type="Pfam" id="PF05593">
    <property type="entry name" value="RHS_repeat"/>
    <property type="match status" value="1"/>
</dbReference>
<dbReference type="InterPro" id="IPR006530">
    <property type="entry name" value="YD"/>
</dbReference>
<name>A0A1N6JEE2_9BURK</name>
<dbReference type="NCBIfam" id="TIGR01643">
    <property type="entry name" value="YD_repeat_2x"/>
    <property type="match status" value="1"/>
</dbReference>
<accession>A0A1N6JEE2</accession>
<gene>
    <name evidence="1" type="ORF">SAMN05444168_4274</name>
</gene>